<feature type="compositionally biased region" description="Polar residues" evidence="4">
    <location>
        <begin position="559"/>
        <end position="571"/>
    </location>
</feature>
<feature type="region of interest" description="Disordered" evidence="4">
    <location>
        <begin position="487"/>
        <end position="571"/>
    </location>
</feature>
<comment type="subcellular location">
    <subcellularLocation>
        <location evidence="1">Nucleus</location>
    </subcellularLocation>
</comment>
<dbReference type="GO" id="GO:0007219">
    <property type="term" value="P:Notch signaling pathway"/>
    <property type="evidence" value="ECO:0007669"/>
    <property type="project" value="InterPro"/>
</dbReference>
<dbReference type="GO" id="GO:0045944">
    <property type="term" value="P:positive regulation of transcription by RNA polymerase II"/>
    <property type="evidence" value="ECO:0007669"/>
    <property type="project" value="InterPro"/>
</dbReference>
<reference evidence="6" key="1">
    <citation type="submission" date="2023-07" db="EMBL/GenBank/DDBJ databases">
        <title>Chromosome-level genome assembly of Artemia franciscana.</title>
        <authorList>
            <person name="Jo E."/>
        </authorList>
    </citation>
    <scope>NUCLEOTIDE SEQUENCE</scope>
    <source>
        <tissue evidence="6">Whole body</tissue>
    </source>
</reference>
<evidence type="ECO:0000256" key="1">
    <source>
        <dbReference type="ARBA" id="ARBA00004123"/>
    </source>
</evidence>
<gene>
    <name evidence="6" type="ORF">QYM36_011151</name>
</gene>
<sequence>MSEVLAPKRQSVERLKKRVEGYRKHSKSRLHKYGSTLHGLYEREMQETLLLKQRFLDTKAKKSTKKSAEKKNSEGQSSTIGMPTPPRYGKRPADSAAEGDPQSLAAEGSTSISTSSSVKYSVDIVQQIDYSSDSVSNNQQAVSVKTAVKNENCEDFSRFNPPEFLCEDSNGDLINDDTFKDLISEIKELPPDFLGDIDFEGKDASSGLKPDDRETADRAIRAAIQDMESRDKLQPSSGGRPSYDQAAMTLKQLAEQHQQKNHGQYNNRNVPPNFRTSDIVGSENPSPLNESESPYVKKELNSPLPSDPNSNEKRTLNLSPVSKLSPGGQFKQIYTESPSVPGPSPQNYSQNQDNQNNFNKGYNTNMNSSTAQFPQSQSMHYSQKMSPFNGEGSLQQTPQMAMNQNGQYLQVTGQHMQINLAKSGQQDTLSQQVNNTQGHGGTNLNHMNSAIHSPMNVQSPMAQMMSPMMTGPGPSPQMPQHHIHHMQNQNNQSVQMPRPSPNSGPNMQNIHGQKMIPTPGPSPNMNHVQSQMIPSGSPMSSMNQSQGQNASGSNQSQMCQSAQNQPGLNQSVMPNQMIHHMHGPNGQQSNISMTGSQPTLGMNMMQCQSMQGQFASGQMPSGQFVPNSMQRMPNKGVMPLNGQNQVNMPAQGQTFPSRMTSQNFRPGIPNHFEAQQQMMAQRAAQQQQMRMQMMQQSQVQHSSIMNQQAQMTPSHINSQMPNQSLSSQAHMQAMSQMNQNQLSQMTGQMRTSPNSMPQNQQIASNQMAAQGTAMVQNSGTMQNSKMNVAGNTLNHMGAAIGGGAMGMTQMSRPPPPEYRARMLANQQQSMMANMRPAAMRPGMAMASQVASQRMMQPLATQQNFMGRPSRPPNVTIVPDQWRTGIRNPQMINFQQGMTGNAAQMRMSMPNQQEMYMQNVDSVQAQQRYMIQNPQGQMSLQQMQASQSMMMSQGSNYQQSMGNGHVVGFQRMQSNPSEFEFDSAQFGASDAQELLNSFDSSGGFNMM</sequence>
<proteinExistence type="inferred from homology"/>
<organism evidence="6 7">
    <name type="scientific">Artemia franciscana</name>
    <name type="common">Brine shrimp</name>
    <name type="synonym">Artemia sanfranciscana</name>
    <dbReference type="NCBI Taxonomy" id="6661"/>
    <lineage>
        <taxon>Eukaryota</taxon>
        <taxon>Metazoa</taxon>
        <taxon>Ecdysozoa</taxon>
        <taxon>Arthropoda</taxon>
        <taxon>Crustacea</taxon>
        <taxon>Branchiopoda</taxon>
        <taxon>Anostraca</taxon>
        <taxon>Artemiidae</taxon>
        <taxon>Artemia</taxon>
    </lineage>
</organism>
<comment type="similarity">
    <text evidence="2">Belongs to the mastermind family.</text>
</comment>
<feature type="region of interest" description="Disordered" evidence="4">
    <location>
        <begin position="255"/>
        <end position="396"/>
    </location>
</feature>
<feature type="compositionally biased region" description="Polar residues" evidence="4">
    <location>
        <begin position="360"/>
        <end position="396"/>
    </location>
</feature>
<dbReference type="Proteomes" id="UP001187531">
    <property type="component" value="Unassembled WGS sequence"/>
</dbReference>
<keyword evidence="3" id="KW-0539">Nucleus</keyword>
<dbReference type="EMBL" id="JAVRJZ010000015">
    <property type="protein sequence ID" value="KAK2712365.1"/>
    <property type="molecule type" value="Genomic_DNA"/>
</dbReference>
<name>A0AA88L8R3_ARTSF</name>
<dbReference type="SMART" id="SM01275">
    <property type="entry name" value="MamL-1"/>
    <property type="match status" value="1"/>
</dbReference>
<protein>
    <recommendedName>
        <fullName evidence="5">Neurogenic mastermind-like N-terminal domain-containing protein</fullName>
    </recommendedName>
</protein>
<dbReference type="Pfam" id="PF09596">
    <property type="entry name" value="MamL-1"/>
    <property type="match status" value="1"/>
</dbReference>
<feature type="domain" description="Neurogenic mastermind-like N-terminal" evidence="5">
    <location>
        <begin position="7"/>
        <end position="65"/>
    </location>
</feature>
<feature type="compositionally biased region" description="Polar residues" evidence="4">
    <location>
        <begin position="523"/>
        <end position="534"/>
    </location>
</feature>
<feature type="compositionally biased region" description="Low complexity" evidence="4">
    <location>
        <begin position="282"/>
        <end position="294"/>
    </location>
</feature>
<dbReference type="Gene3D" id="6.10.250.970">
    <property type="match status" value="1"/>
</dbReference>
<keyword evidence="7" id="KW-1185">Reference proteome</keyword>
<dbReference type="InterPro" id="IPR046370">
    <property type="entry name" value="MAML_N_sf"/>
</dbReference>
<dbReference type="GO" id="GO:0003713">
    <property type="term" value="F:transcription coactivator activity"/>
    <property type="evidence" value="ECO:0007669"/>
    <property type="project" value="InterPro"/>
</dbReference>
<evidence type="ECO:0000256" key="3">
    <source>
        <dbReference type="ARBA" id="ARBA00023242"/>
    </source>
</evidence>
<feature type="compositionally biased region" description="Polar residues" evidence="4">
    <location>
        <begin position="261"/>
        <end position="276"/>
    </location>
</feature>
<accession>A0AA88L8R3</accession>
<feature type="region of interest" description="Disordered" evidence="4">
    <location>
        <begin position="58"/>
        <end position="111"/>
    </location>
</feature>
<dbReference type="InterPro" id="IPR019082">
    <property type="entry name" value="Mastermind-like_N"/>
</dbReference>
<feature type="compositionally biased region" description="Basic and acidic residues" evidence="4">
    <location>
        <begin position="58"/>
        <end position="73"/>
    </location>
</feature>
<evidence type="ECO:0000259" key="5">
    <source>
        <dbReference type="SMART" id="SM01275"/>
    </source>
</evidence>
<dbReference type="GO" id="GO:0016607">
    <property type="term" value="C:nuclear speck"/>
    <property type="evidence" value="ECO:0007669"/>
    <property type="project" value="InterPro"/>
</dbReference>
<evidence type="ECO:0000313" key="7">
    <source>
        <dbReference type="Proteomes" id="UP001187531"/>
    </source>
</evidence>
<feature type="compositionally biased region" description="Low complexity" evidence="4">
    <location>
        <begin position="346"/>
        <end position="359"/>
    </location>
</feature>
<feature type="compositionally biased region" description="Low complexity" evidence="4">
    <location>
        <begin position="535"/>
        <end position="558"/>
    </location>
</feature>
<dbReference type="AlphaFoldDB" id="A0AA88L8R3"/>
<evidence type="ECO:0000256" key="4">
    <source>
        <dbReference type="SAM" id="MobiDB-lite"/>
    </source>
</evidence>
<evidence type="ECO:0000256" key="2">
    <source>
        <dbReference type="ARBA" id="ARBA00008081"/>
    </source>
</evidence>
<feature type="compositionally biased region" description="Polar residues" evidence="4">
    <location>
        <begin position="501"/>
        <end position="511"/>
    </location>
</feature>
<comment type="caution">
    <text evidence="6">The sequence shown here is derived from an EMBL/GenBank/DDBJ whole genome shotgun (WGS) entry which is preliminary data.</text>
</comment>
<evidence type="ECO:0000313" key="6">
    <source>
        <dbReference type="EMBL" id="KAK2712365.1"/>
    </source>
</evidence>